<accession>A0A0P6W8Y3</accession>
<sequence>MRYRLVPPTDRDASMTAALTIAREPRVDFAETARMASAAFGQAFSPAALEWLYRDAFSQGAIVIGVSALGRKVGQLVLLRQSIRHRGGLHQGVLVVDQCVEPGHRSGPLMIRMYREGMAQCRAEGIRFMLGVPNATAVPVVERFAKAPPCHRLEARTGIGLGSTRAVFLSQDLDRLGGAEILALFENHLADEPGDGIVWTAETLLRRLGNPRHRYGIEATDNVLLLSRRARMSGLPVLCILGLFARPGAETMGSEIRAAIAAACRRSRRPVFVYAGLNPAIGAVPGFAVPTALRRSPLTLHIRDDGPAEPGGASSTRLDRYELIDFDYG</sequence>
<dbReference type="AlphaFoldDB" id="A0A0P6W8Y3"/>
<dbReference type="Pfam" id="PF13527">
    <property type="entry name" value="Acetyltransf_9"/>
    <property type="match status" value="1"/>
</dbReference>
<reference evidence="1 2" key="1">
    <citation type="submission" date="2015-09" db="EMBL/GenBank/DDBJ databases">
        <authorList>
            <person name="Jackson K.R."/>
            <person name="Lunt B.L."/>
            <person name="Fisher J.N.B."/>
            <person name="Gardner A.V."/>
            <person name="Bailey M.E."/>
            <person name="Deus L.M."/>
            <person name="Earl A.S."/>
            <person name="Gibby P.D."/>
            <person name="Hartmann K.A."/>
            <person name="Liu J.E."/>
            <person name="Manci A.M."/>
            <person name="Nielsen D.A."/>
            <person name="Solomon M.B."/>
            <person name="Breakwell D.P."/>
            <person name="Burnett S.H."/>
            <person name="Grose J.H."/>
        </authorList>
    </citation>
    <scope>NUCLEOTIDE SEQUENCE [LARGE SCALE GENOMIC DNA]</scope>
    <source>
        <strain evidence="1 2">16</strain>
    </source>
</reference>
<evidence type="ECO:0000313" key="1">
    <source>
        <dbReference type="EMBL" id="KPL55053.1"/>
    </source>
</evidence>
<comment type="caution">
    <text evidence="1">The sequence shown here is derived from an EMBL/GenBank/DDBJ whole genome shotgun (WGS) entry which is preliminary data.</text>
</comment>
<reference evidence="1 2" key="2">
    <citation type="submission" date="2015-10" db="EMBL/GenBank/DDBJ databases">
        <title>Draft Genome Sequence of Prosthecomicrobium hirschii ATCC 27832.</title>
        <authorList>
            <person name="Daniel J."/>
            <person name="Givan S.A."/>
            <person name="Brun Y.V."/>
            <person name="Brown P.J."/>
        </authorList>
    </citation>
    <scope>NUCLEOTIDE SEQUENCE [LARGE SCALE GENOMIC DNA]</scope>
    <source>
        <strain evidence="1 2">16</strain>
    </source>
</reference>
<evidence type="ECO:0000313" key="2">
    <source>
        <dbReference type="Proteomes" id="UP000048984"/>
    </source>
</evidence>
<dbReference type="InterPro" id="IPR016181">
    <property type="entry name" value="Acyl_CoA_acyltransferase"/>
</dbReference>
<protein>
    <recommendedName>
        <fullName evidence="3">N-acetyltransferase domain-containing protein</fullName>
    </recommendedName>
</protein>
<name>A0A0P6W8Y3_9HYPH</name>
<proteinExistence type="predicted"/>
<organism evidence="1 2">
    <name type="scientific">Prosthecodimorpha hirschii</name>
    <dbReference type="NCBI Taxonomy" id="665126"/>
    <lineage>
        <taxon>Bacteria</taxon>
        <taxon>Pseudomonadati</taxon>
        <taxon>Pseudomonadota</taxon>
        <taxon>Alphaproteobacteria</taxon>
        <taxon>Hyphomicrobiales</taxon>
        <taxon>Ancalomicrobiaceae</taxon>
        <taxon>Prosthecodimorpha</taxon>
    </lineage>
</organism>
<keyword evidence="2" id="KW-1185">Reference proteome</keyword>
<dbReference type="Proteomes" id="UP000048984">
    <property type="component" value="Unassembled WGS sequence"/>
</dbReference>
<gene>
    <name evidence="1" type="ORF">ABB55_24845</name>
</gene>
<dbReference type="EMBL" id="LJYW01000001">
    <property type="protein sequence ID" value="KPL55053.1"/>
    <property type="molecule type" value="Genomic_DNA"/>
</dbReference>
<dbReference type="SUPFAM" id="SSF55729">
    <property type="entry name" value="Acyl-CoA N-acyltransferases (Nat)"/>
    <property type="match status" value="1"/>
</dbReference>
<evidence type="ECO:0008006" key="3">
    <source>
        <dbReference type="Google" id="ProtNLM"/>
    </source>
</evidence>
<dbReference type="Gene3D" id="3.40.630.30">
    <property type="match status" value="1"/>
</dbReference>